<dbReference type="AlphaFoldDB" id="A0A6A6WNW8"/>
<name>A0A6A6WNW8_9PLEO</name>
<organism evidence="1 2">
    <name type="scientific">Melanomma pulvis-pyrius CBS 109.77</name>
    <dbReference type="NCBI Taxonomy" id="1314802"/>
    <lineage>
        <taxon>Eukaryota</taxon>
        <taxon>Fungi</taxon>
        <taxon>Dikarya</taxon>
        <taxon>Ascomycota</taxon>
        <taxon>Pezizomycotina</taxon>
        <taxon>Dothideomycetes</taxon>
        <taxon>Pleosporomycetidae</taxon>
        <taxon>Pleosporales</taxon>
        <taxon>Melanommataceae</taxon>
        <taxon>Melanomma</taxon>
    </lineage>
</organism>
<evidence type="ECO:0000313" key="1">
    <source>
        <dbReference type="EMBL" id="KAF2785789.1"/>
    </source>
</evidence>
<feature type="non-terminal residue" evidence="1">
    <location>
        <position position="1"/>
    </location>
</feature>
<accession>A0A6A6WNW8</accession>
<protein>
    <submittedName>
        <fullName evidence="1">Uncharacterized protein</fullName>
    </submittedName>
</protein>
<sequence length="108" mass="12581">LRNSIRWVKEQRPKNPARNRCIRILVDRLAQDPSLLSHGEFVTGLINSNSDSRKHVTLRVITMDMIARNRSRIVHIYSKNDEEMEYDGFSIFPERDDKKEDGTPGETV</sequence>
<reference evidence="1" key="1">
    <citation type="journal article" date="2020" name="Stud. Mycol.">
        <title>101 Dothideomycetes genomes: a test case for predicting lifestyles and emergence of pathogens.</title>
        <authorList>
            <person name="Haridas S."/>
            <person name="Albert R."/>
            <person name="Binder M."/>
            <person name="Bloem J."/>
            <person name="Labutti K."/>
            <person name="Salamov A."/>
            <person name="Andreopoulos B."/>
            <person name="Baker S."/>
            <person name="Barry K."/>
            <person name="Bills G."/>
            <person name="Bluhm B."/>
            <person name="Cannon C."/>
            <person name="Castanera R."/>
            <person name="Culley D."/>
            <person name="Daum C."/>
            <person name="Ezra D."/>
            <person name="Gonzalez J."/>
            <person name="Henrissat B."/>
            <person name="Kuo A."/>
            <person name="Liang C."/>
            <person name="Lipzen A."/>
            <person name="Lutzoni F."/>
            <person name="Magnuson J."/>
            <person name="Mondo S."/>
            <person name="Nolan M."/>
            <person name="Ohm R."/>
            <person name="Pangilinan J."/>
            <person name="Park H.-J."/>
            <person name="Ramirez L."/>
            <person name="Alfaro M."/>
            <person name="Sun H."/>
            <person name="Tritt A."/>
            <person name="Yoshinaga Y."/>
            <person name="Zwiers L.-H."/>
            <person name="Turgeon B."/>
            <person name="Goodwin S."/>
            <person name="Spatafora J."/>
            <person name="Crous P."/>
            <person name="Grigoriev I."/>
        </authorList>
    </citation>
    <scope>NUCLEOTIDE SEQUENCE</scope>
    <source>
        <strain evidence="1">CBS 109.77</strain>
    </source>
</reference>
<proteinExistence type="predicted"/>
<dbReference type="OrthoDB" id="3911445at2759"/>
<gene>
    <name evidence="1" type="ORF">K505DRAFT_191861</name>
</gene>
<feature type="non-terminal residue" evidence="1">
    <location>
        <position position="108"/>
    </location>
</feature>
<keyword evidence="2" id="KW-1185">Reference proteome</keyword>
<dbReference type="EMBL" id="MU002673">
    <property type="protein sequence ID" value="KAF2785789.1"/>
    <property type="molecule type" value="Genomic_DNA"/>
</dbReference>
<evidence type="ECO:0000313" key="2">
    <source>
        <dbReference type="Proteomes" id="UP000799757"/>
    </source>
</evidence>
<dbReference type="Proteomes" id="UP000799757">
    <property type="component" value="Unassembled WGS sequence"/>
</dbReference>